<dbReference type="Proteomes" id="UP001224890">
    <property type="component" value="Unassembled WGS sequence"/>
</dbReference>
<organism evidence="2 3">
    <name type="scientific">Colletotrichum godetiae</name>
    <dbReference type="NCBI Taxonomy" id="1209918"/>
    <lineage>
        <taxon>Eukaryota</taxon>
        <taxon>Fungi</taxon>
        <taxon>Dikarya</taxon>
        <taxon>Ascomycota</taxon>
        <taxon>Pezizomycotina</taxon>
        <taxon>Sordariomycetes</taxon>
        <taxon>Hypocreomycetidae</taxon>
        <taxon>Glomerellales</taxon>
        <taxon>Glomerellaceae</taxon>
        <taxon>Colletotrichum</taxon>
        <taxon>Colletotrichum acutatum species complex</taxon>
    </lineage>
</organism>
<dbReference type="RefSeq" id="XP_060423696.1">
    <property type="nucleotide sequence ID" value="XM_060576173.1"/>
</dbReference>
<dbReference type="GeneID" id="85460699"/>
<feature type="compositionally biased region" description="Polar residues" evidence="1">
    <location>
        <begin position="358"/>
        <end position="367"/>
    </location>
</feature>
<evidence type="ECO:0000313" key="2">
    <source>
        <dbReference type="EMBL" id="KAK1658932.1"/>
    </source>
</evidence>
<protein>
    <submittedName>
        <fullName evidence="2">Uncharacterized protein</fullName>
    </submittedName>
</protein>
<evidence type="ECO:0000313" key="3">
    <source>
        <dbReference type="Proteomes" id="UP001224890"/>
    </source>
</evidence>
<comment type="caution">
    <text evidence="2">The sequence shown here is derived from an EMBL/GenBank/DDBJ whole genome shotgun (WGS) entry which is preliminary data.</text>
</comment>
<accession>A0AAJ0A9E9</accession>
<sequence length="410" mass="44179">MATTFKIYFTNYSGFNNNFAFFSALPEVVNSGESPVYGNVIASQFVPNDKGDTTFEIDVTLTYYAWTSVSPVDVKTLPGQNVVTRISNSKLAQLGTTDSPGSTFNLIDQGGNPTFAPPTTFEAPPGTFQISSKPNAFQPAQNFICGLGSVDGNGQRIPVATFAAQPNTVATITPIVKFYIAQFSAVQGTVIDVTLRSNQAAKIDFTGTGLNAAFIKQVQGGGWDITYGTAKAMSELAIAERNQTGPGLQPSQDQTLRKALELLQNLLEVQNNIYSCKLTWTIDDIRQRAGVVQSLLDSMRQLGYTITPIKAAASNPAPFKVESNRPVAEVRVDWATAVDAHPAVAKDPKTIDANMFESQVNGSNGHENSYDNEDRSGNPESNGDHDTYRSNGRSSAQLDQLLKMLSLAAH</sequence>
<name>A0AAJ0A9E9_9PEZI</name>
<keyword evidence="3" id="KW-1185">Reference proteome</keyword>
<proteinExistence type="predicted"/>
<evidence type="ECO:0000256" key="1">
    <source>
        <dbReference type="SAM" id="MobiDB-lite"/>
    </source>
</evidence>
<reference evidence="2" key="1">
    <citation type="submission" date="2021-06" db="EMBL/GenBank/DDBJ databases">
        <title>Comparative genomics, transcriptomics and evolutionary studies reveal genomic signatures of adaptation to plant cell wall in hemibiotrophic fungi.</title>
        <authorList>
            <consortium name="DOE Joint Genome Institute"/>
            <person name="Baroncelli R."/>
            <person name="Diaz J.F."/>
            <person name="Benocci T."/>
            <person name="Peng M."/>
            <person name="Battaglia E."/>
            <person name="Haridas S."/>
            <person name="Andreopoulos W."/>
            <person name="Labutti K."/>
            <person name="Pangilinan J."/>
            <person name="Floch G.L."/>
            <person name="Makela M.R."/>
            <person name="Henrissat B."/>
            <person name="Grigoriev I.V."/>
            <person name="Crouch J.A."/>
            <person name="De Vries R.P."/>
            <person name="Sukno S.A."/>
            <person name="Thon M.R."/>
        </authorList>
    </citation>
    <scope>NUCLEOTIDE SEQUENCE</scope>
    <source>
        <strain evidence="2">CBS 193.32</strain>
    </source>
</reference>
<dbReference type="EMBL" id="JAHMHR010000067">
    <property type="protein sequence ID" value="KAK1658932.1"/>
    <property type="molecule type" value="Genomic_DNA"/>
</dbReference>
<gene>
    <name evidence="2" type="ORF">BDP55DRAFT_681271</name>
</gene>
<feature type="compositionally biased region" description="Basic and acidic residues" evidence="1">
    <location>
        <begin position="368"/>
        <end position="388"/>
    </location>
</feature>
<feature type="region of interest" description="Disordered" evidence="1">
    <location>
        <begin position="358"/>
        <end position="396"/>
    </location>
</feature>
<dbReference type="AlphaFoldDB" id="A0AAJ0A9E9"/>